<comment type="caution">
    <text evidence="2">The sequence shown here is derived from an EMBL/GenBank/DDBJ whole genome shotgun (WGS) entry which is preliminary data.</text>
</comment>
<name>A0A8J8NPM2_HALGN</name>
<dbReference type="Proteomes" id="UP000785679">
    <property type="component" value="Unassembled WGS sequence"/>
</dbReference>
<gene>
    <name evidence="2" type="ORF">FGO68_gene6309</name>
</gene>
<feature type="compositionally biased region" description="Basic and acidic residues" evidence="1">
    <location>
        <begin position="31"/>
        <end position="47"/>
    </location>
</feature>
<feature type="region of interest" description="Disordered" evidence="1">
    <location>
        <begin position="24"/>
        <end position="79"/>
    </location>
</feature>
<evidence type="ECO:0000256" key="1">
    <source>
        <dbReference type="SAM" id="MobiDB-lite"/>
    </source>
</evidence>
<organism evidence="2 3">
    <name type="scientific">Halteria grandinella</name>
    <dbReference type="NCBI Taxonomy" id="5974"/>
    <lineage>
        <taxon>Eukaryota</taxon>
        <taxon>Sar</taxon>
        <taxon>Alveolata</taxon>
        <taxon>Ciliophora</taxon>
        <taxon>Intramacronucleata</taxon>
        <taxon>Spirotrichea</taxon>
        <taxon>Stichotrichia</taxon>
        <taxon>Sporadotrichida</taxon>
        <taxon>Halteriidae</taxon>
        <taxon>Halteria</taxon>
    </lineage>
</organism>
<protein>
    <submittedName>
        <fullName evidence="2">Uncharacterized protein</fullName>
    </submittedName>
</protein>
<feature type="compositionally biased region" description="Basic and acidic residues" evidence="1">
    <location>
        <begin position="58"/>
        <end position="79"/>
    </location>
</feature>
<dbReference type="AlphaFoldDB" id="A0A8J8NPM2"/>
<dbReference type="EMBL" id="RRYP01009271">
    <property type="protein sequence ID" value="TNV79171.1"/>
    <property type="molecule type" value="Genomic_DNA"/>
</dbReference>
<keyword evidence="3" id="KW-1185">Reference proteome</keyword>
<accession>A0A8J8NPM2</accession>
<evidence type="ECO:0000313" key="3">
    <source>
        <dbReference type="Proteomes" id="UP000785679"/>
    </source>
</evidence>
<evidence type="ECO:0000313" key="2">
    <source>
        <dbReference type="EMBL" id="TNV79171.1"/>
    </source>
</evidence>
<sequence>MAIYYNILQGKLYQYEPSKLQAIQGGAPGDARGRVQQEVPQVRDHLRPPGPGTVPRRPLSEVDGRLLRQDLRATQEDAG</sequence>
<reference evidence="2" key="1">
    <citation type="submission" date="2019-06" db="EMBL/GenBank/DDBJ databases">
        <authorList>
            <person name="Zheng W."/>
        </authorList>
    </citation>
    <scope>NUCLEOTIDE SEQUENCE</scope>
    <source>
        <strain evidence="2">QDHG01</strain>
    </source>
</reference>
<proteinExistence type="predicted"/>